<feature type="transmembrane region" description="Helical" evidence="7">
    <location>
        <begin position="240"/>
        <end position="257"/>
    </location>
</feature>
<dbReference type="EMBL" id="CP033905">
    <property type="protein sequence ID" value="AZR06991.1"/>
    <property type="molecule type" value="Genomic_DNA"/>
</dbReference>
<dbReference type="Proteomes" id="UP000275951">
    <property type="component" value="Chromosome"/>
</dbReference>
<keyword evidence="4 7" id="KW-0812">Transmembrane</keyword>
<dbReference type="CDD" id="cd06261">
    <property type="entry name" value="TM_PBP2"/>
    <property type="match status" value="1"/>
</dbReference>
<gene>
    <name evidence="10" type="ORF">EBQ10_06555</name>
</gene>
<dbReference type="PROSITE" id="PS50928">
    <property type="entry name" value="ABC_TM1"/>
    <property type="match status" value="1"/>
</dbReference>
<evidence type="ECO:0000313" key="10">
    <source>
        <dbReference type="EMBL" id="AZR06991.1"/>
    </source>
</evidence>
<dbReference type="PANTHER" id="PTHR30193">
    <property type="entry name" value="ABC TRANSPORTER PERMEASE PROTEIN"/>
    <property type="match status" value="1"/>
</dbReference>
<feature type="domain" description="ABC transmembrane type-1" evidence="9">
    <location>
        <begin position="97"/>
        <end position="314"/>
    </location>
</feature>
<feature type="transmembrane region" description="Helical" evidence="7">
    <location>
        <begin position="32"/>
        <end position="55"/>
    </location>
</feature>
<accession>A0A3S9QM16</accession>
<reference evidence="10 11" key="1">
    <citation type="submission" date="2018-11" db="EMBL/GenBank/DDBJ databases">
        <title>Multidrug-resistant genes are associated with an 42-kb island TGI1 carrying a complex class 1 integron in a Trueperella pyogenes.</title>
        <authorList>
            <person name="Dong W."/>
        </authorList>
    </citation>
    <scope>NUCLEOTIDE SEQUENCE [LARGE SCALE GENOMIC DNA]</scope>
    <source>
        <strain evidence="10 11">TP4</strain>
    </source>
</reference>
<feature type="transmembrane region" description="Helical" evidence="7">
    <location>
        <begin position="135"/>
        <end position="155"/>
    </location>
</feature>
<evidence type="ECO:0000313" key="11">
    <source>
        <dbReference type="Proteomes" id="UP000275951"/>
    </source>
</evidence>
<evidence type="ECO:0000256" key="8">
    <source>
        <dbReference type="SAM" id="MobiDB-lite"/>
    </source>
</evidence>
<sequence>MRMSTPALAPEPGVSTKHRRTKREAHEARTGWLFMAPFAALFTFIFVIPILVSIYKSFFQTRVVGGGPFGGGESEQVFVGFDNFAYVISSQDFWSGIGRVILYTLFQVPIMIGLALVLALLINSWLLRHVTLYRLSYFLPYAVPGVVAAIIWMYIYTPAVSPIHSVFTAFGAEFPFDFFSKNIILASMANMTTWTFAGYNMLIFLAALQAIPRDLYEAARVDGASSWQVVRYIKIPMMRGAALLAILLSIVGTIQLYNEPTVLATKNTWMGLSYTPMMMALNTAKGSLTPSGDGPASAIAIVMAVIAGVLAMAYFLADRKVNGDD</sequence>
<keyword evidence="3" id="KW-1003">Cell membrane</keyword>
<dbReference type="InterPro" id="IPR000515">
    <property type="entry name" value="MetI-like"/>
</dbReference>
<evidence type="ECO:0000256" key="4">
    <source>
        <dbReference type="ARBA" id="ARBA00022692"/>
    </source>
</evidence>
<comment type="similarity">
    <text evidence="7">Belongs to the binding-protein-dependent transport system permease family.</text>
</comment>
<proteinExistence type="inferred from homology"/>
<comment type="subcellular location">
    <subcellularLocation>
        <location evidence="1 7">Cell membrane</location>
        <topology evidence="1 7">Multi-pass membrane protein</topology>
    </subcellularLocation>
</comment>
<dbReference type="AlphaFoldDB" id="A0A3S9QM16"/>
<name>A0A3S9QM16_9ACTO</name>
<dbReference type="GO" id="GO:0055085">
    <property type="term" value="P:transmembrane transport"/>
    <property type="evidence" value="ECO:0007669"/>
    <property type="project" value="InterPro"/>
</dbReference>
<dbReference type="InterPro" id="IPR035906">
    <property type="entry name" value="MetI-like_sf"/>
</dbReference>
<evidence type="ECO:0000256" key="2">
    <source>
        <dbReference type="ARBA" id="ARBA00022448"/>
    </source>
</evidence>
<keyword evidence="6 7" id="KW-0472">Membrane</keyword>
<dbReference type="PANTHER" id="PTHR30193:SF41">
    <property type="entry name" value="DIACETYLCHITOBIOSE UPTAKE SYSTEM PERMEASE PROTEIN NGCF"/>
    <property type="match status" value="1"/>
</dbReference>
<dbReference type="SUPFAM" id="SSF161098">
    <property type="entry name" value="MetI-like"/>
    <property type="match status" value="1"/>
</dbReference>
<dbReference type="Pfam" id="PF00528">
    <property type="entry name" value="BPD_transp_1"/>
    <property type="match status" value="1"/>
</dbReference>
<evidence type="ECO:0000256" key="5">
    <source>
        <dbReference type="ARBA" id="ARBA00022989"/>
    </source>
</evidence>
<evidence type="ECO:0000256" key="7">
    <source>
        <dbReference type="RuleBase" id="RU363032"/>
    </source>
</evidence>
<feature type="region of interest" description="Disordered" evidence="8">
    <location>
        <begin position="1"/>
        <end position="22"/>
    </location>
</feature>
<feature type="transmembrane region" description="Helical" evidence="7">
    <location>
        <begin position="296"/>
        <end position="317"/>
    </location>
</feature>
<organism evidence="10 11">
    <name type="scientific">Trueperella pyogenes</name>
    <dbReference type="NCBI Taxonomy" id="1661"/>
    <lineage>
        <taxon>Bacteria</taxon>
        <taxon>Bacillati</taxon>
        <taxon>Actinomycetota</taxon>
        <taxon>Actinomycetes</taxon>
        <taxon>Actinomycetales</taxon>
        <taxon>Actinomycetaceae</taxon>
        <taxon>Trueperella</taxon>
    </lineage>
</organism>
<keyword evidence="5 7" id="KW-1133">Transmembrane helix</keyword>
<dbReference type="InterPro" id="IPR051393">
    <property type="entry name" value="ABC_transporter_permease"/>
</dbReference>
<dbReference type="Gene3D" id="1.10.3720.10">
    <property type="entry name" value="MetI-like"/>
    <property type="match status" value="1"/>
</dbReference>
<feature type="transmembrane region" description="Helical" evidence="7">
    <location>
        <begin position="183"/>
        <end position="208"/>
    </location>
</feature>
<evidence type="ECO:0000259" key="9">
    <source>
        <dbReference type="PROSITE" id="PS50928"/>
    </source>
</evidence>
<evidence type="ECO:0000256" key="3">
    <source>
        <dbReference type="ARBA" id="ARBA00022475"/>
    </source>
</evidence>
<feature type="transmembrane region" description="Helical" evidence="7">
    <location>
        <begin position="100"/>
        <end position="123"/>
    </location>
</feature>
<dbReference type="GO" id="GO:0005886">
    <property type="term" value="C:plasma membrane"/>
    <property type="evidence" value="ECO:0007669"/>
    <property type="project" value="UniProtKB-SubCell"/>
</dbReference>
<evidence type="ECO:0000256" key="1">
    <source>
        <dbReference type="ARBA" id="ARBA00004651"/>
    </source>
</evidence>
<keyword evidence="2 7" id="KW-0813">Transport</keyword>
<protein>
    <submittedName>
        <fullName evidence="10">Sugar ABC transporter permease</fullName>
    </submittedName>
</protein>
<evidence type="ECO:0000256" key="6">
    <source>
        <dbReference type="ARBA" id="ARBA00023136"/>
    </source>
</evidence>